<dbReference type="EMBL" id="LAZR01010330">
    <property type="protein sequence ID" value="KKM67550.1"/>
    <property type="molecule type" value="Genomic_DNA"/>
</dbReference>
<proteinExistence type="predicted"/>
<dbReference type="PANTHER" id="PTHR46018:SF2">
    <property type="entry name" value="ZINC PHOSPHODIESTERASE ELAC PROTEIN 1"/>
    <property type="match status" value="1"/>
</dbReference>
<evidence type="ECO:0000313" key="1">
    <source>
        <dbReference type="EMBL" id="KKM67550.1"/>
    </source>
</evidence>
<dbReference type="PANTHER" id="PTHR46018">
    <property type="entry name" value="ZINC PHOSPHODIESTERASE ELAC PROTEIN 1"/>
    <property type="match status" value="1"/>
</dbReference>
<sequence>MKLVYLGTSGAMPTIKRGLSCTVLVLEHEYIMVDCGDGTCRQYLKSNLKWNKPLTILITHMHSDHIMGILGLLQSMDLMGRTEPVKIYGVAGIKQFVLDVHRGVKTKFAFDFEVVEISDITEIKKKDFIITACSSYHQIPSLA</sequence>
<organism evidence="1">
    <name type="scientific">marine sediment metagenome</name>
    <dbReference type="NCBI Taxonomy" id="412755"/>
    <lineage>
        <taxon>unclassified sequences</taxon>
        <taxon>metagenomes</taxon>
        <taxon>ecological metagenomes</taxon>
    </lineage>
</organism>
<protein>
    <submittedName>
        <fullName evidence="1">Uncharacterized protein</fullName>
    </submittedName>
</protein>
<dbReference type="Pfam" id="PF23023">
    <property type="entry name" value="Anti-Pycsar_Apyc1"/>
    <property type="match status" value="1"/>
</dbReference>
<comment type="caution">
    <text evidence="1">The sequence shown here is derived from an EMBL/GenBank/DDBJ whole genome shotgun (WGS) entry which is preliminary data.</text>
</comment>
<accession>A0A0F9LT27</accession>
<dbReference type="Gene3D" id="3.60.15.10">
    <property type="entry name" value="Ribonuclease Z/Hydroxyacylglutathione hydrolase-like"/>
    <property type="match status" value="1"/>
</dbReference>
<dbReference type="GO" id="GO:0042781">
    <property type="term" value="F:3'-tRNA processing endoribonuclease activity"/>
    <property type="evidence" value="ECO:0007669"/>
    <property type="project" value="TreeGrafter"/>
</dbReference>
<reference evidence="1" key="1">
    <citation type="journal article" date="2015" name="Nature">
        <title>Complex archaea that bridge the gap between prokaryotes and eukaryotes.</title>
        <authorList>
            <person name="Spang A."/>
            <person name="Saw J.H."/>
            <person name="Jorgensen S.L."/>
            <person name="Zaremba-Niedzwiedzka K."/>
            <person name="Martijn J."/>
            <person name="Lind A.E."/>
            <person name="van Eijk R."/>
            <person name="Schleper C."/>
            <person name="Guy L."/>
            <person name="Ettema T.J."/>
        </authorList>
    </citation>
    <scope>NUCLEOTIDE SEQUENCE</scope>
</reference>
<gene>
    <name evidence="1" type="ORF">LCGC14_1470120</name>
</gene>
<dbReference type="InterPro" id="IPR036866">
    <property type="entry name" value="RibonucZ/Hydroxyglut_hydro"/>
</dbReference>
<name>A0A0F9LT27_9ZZZZ</name>
<dbReference type="SUPFAM" id="SSF56281">
    <property type="entry name" value="Metallo-hydrolase/oxidoreductase"/>
    <property type="match status" value="1"/>
</dbReference>
<dbReference type="AlphaFoldDB" id="A0A0F9LT27"/>
<feature type="non-terminal residue" evidence="1">
    <location>
        <position position="143"/>
    </location>
</feature>